<accession>A0A139WBB1</accession>
<dbReference type="EMBL" id="KQ971372">
    <property type="protein sequence ID" value="KYB25175.1"/>
    <property type="molecule type" value="Genomic_DNA"/>
</dbReference>
<protein>
    <submittedName>
        <fullName evidence="2">Uncharacterized protein</fullName>
    </submittedName>
</protein>
<sequence length="94" mass="10259">MSGQGGRGGGGRSPHHFRPPSPYTQSPPPRLGSPGMNMFGNRLPYMPCPRPRWPTAMSPVPPGFSPPPGPRPFRMPMHPVSIRSGWGEFICIQL</sequence>
<gene>
    <name evidence="2" type="primary">AUGUSTUS-3.0.2_34349</name>
    <name evidence="2" type="ORF">TcasGA2_TC034349</name>
</gene>
<organism evidence="2 3">
    <name type="scientific">Tribolium castaneum</name>
    <name type="common">Red flour beetle</name>
    <dbReference type="NCBI Taxonomy" id="7070"/>
    <lineage>
        <taxon>Eukaryota</taxon>
        <taxon>Metazoa</taxon>
        <taxon>Ecdysozoa</taxon>
        <taxon>Arthropoda</taxon>
        <taxon>Hexapoda</taxon>
        <taxon>Insecta</taxon>
        <taxon>Pterygota</taxon>
        <taxon>Neoptera</taxon>
        <taxon>Endopterygota</taxon>
        <taxon>Coleoptera</taxon>
        <taxon>Polyphaga</taxon>
        <taxon>Cucujiformia</taxon>
        <taxon>Tenebrionidae</taxon>
        <taxon>Tenebrionidae incertae sedis</taxon>
        <taxon>Tribolium</taxon>
    </lineage>
</organism>
<feature type="compositionally biased region" description="Pro residues" evidence="1">
    <location>
        <begin position="19"/>
        <end position="31"/>
    </location>
</feature>
<evidence type="ECO:0000256" key="1">
    <source>
        <dbReference type="SAM" id="MobiDB-lite"/>
    </source>
</evidence>
<name>A0A139WBB1_TRICA</name>
<evidence type="ECO:0000313" key="3">
    <source>
        <dbReference type="Proteomes" id="UP000007266"/>
    </source>
</evidence>
<reference evidence="2 3" key="2">
    <citation type="journal article" date="2010" name="Nucleic Acids Res.">
        <title>BeetleBase in 2010: revisions to provide comprehensive genomic information for Tribolium castaneum.</title>
        <authorList>
            <person name="Kim H.S."/>
            <person name="Murphy T."/>
            <person name="Xia J."/>
            <person name="Caragea D."/>
            <person name="Park Y."/>
            <person name="Beeman R.W."/>
            <person name="Lorenzen M.D."/>
            <person name="Butcher S."/>
            <person name="Manak J.R."/>
            <person name="Brown S.J."/>
        </authorList>
    </citation>
    <scope>GENOME REANNOTATION</scope>
    <source>
        <strain evidence="2 3">Georgia GA2</strain>
    </source>
</reference>
<feature type="compositionally biased region" description="Gly residues" evidence="1">
    <location>
        <begin position="1"/>
        <end position="12"/>
    </location>
</feature>
<feature type="region of interest" description="Disordered" evidence="1">
    <location>
        <begin position="1"/>
        <end position="38"/>
    </location>
</feature>
<evidence type="ECO:0000313" key="2">
    <source>
        <dbReference type="EMBL" id="KYB25175.1"/>
    </source>
</evidence>
<dbReference type="Proteomes" id="UP000007266">
    <property type="component" value="Linkage group 9"/>
</dbReference>
<dbReference type="InParanoid" id="A0A139WBB1"/>
<keyword evidence="3" id="KW-1185">Reference proteome</keyword>
<proteinExistence type="predicted"/>
<dbReference type="AlphaFoldDB" id="A0A139WBB1"/>
<reference evidence="2 3" key="1">
    <citation type="journal article" date="2008" name="Nature">
        <title>The genome of the model beetle and pest Tribolium castaneum.</title>
        <authorList>
            <consortium name="Tribolium Genome Sequencing Consortium"/>
            <person name="Richards S."/>
            <person name="Gibbs R.A."/>
            <person name="Weinstock G.M."/>
            <person name="Brown S.J."/>
            <person name="Denell R."/>
            <person name="Beeman R.W."/>
            <person name="Gibbs R."/>
            <person name="Beeman R.W."/>
            <person name="Brown S.J."/>
            <person name="Bucher G."/>
            <person name="Friedrich M."/>
            <person name="Grimmelikhuijzen C.J."/>
            <person name="Klingler M."/>
            <person name="Lorenzen M."/>
            <person name="Richards S."/>
            <person name="Roth S."/>
            <person name="Schroder R."/>
            <person name="Tautz D."/>
            <person name="Zdobnov E.M."/>
            <person name="Muzny D."/>
            <person name="Gibbs R.A."/>
            <person name="Weinstock G.M."/>
            <person name="Attaway T."/>
            <person name="Bell S."/>
            <person name="Buhay C.J."/>
            <person name="Chandrabose M.N."/>
            <person name="Chavez D."/>
            <person name="Clerk-Blankenburg K.P."/>
            <person name="Cree A."/>
            <person name="Dao M."/>
            <person name="Davis C."/>
            <person name="Chacko J."/>
            <person name="Dinh H."/>
            <person name="Dugan-Rocha S."/>
            <person name="Fowler G."/>
            <person name="Garner T.T."/>
            <person name="Garnes J."/>
            <person name="Gnirke A."/>
            <person name="Hawes A."/>
            <person name="Hernandez J."/>
            <person name="Hines S."/>
            <person name="Holder M."/>
            <person name="Hume J."/>
            <person name="Jhangiani S.N."/>
            <person name="Joshi V."/>
            <person name="Khan Z.M."/>
            <person name="Jackson L."/>
            <person name="Kovar C."/>
            <person name="Kowis A."/>
            <person name="Lee S."/>
            <person name="Lewis L.R."/>
            <person name="Margolis J."/>
            <person name="Morgan M."/>
            <person name="Nazareth L.V."/>
            <person name="Nguyen N."/>
            <person name="Okwuonu G."/>
            <person name="Parker D."/>
            <person name="Richards S."/>
            <person name="Ruiz S.J."/>
            <person name="Santibanez J."/>
            <person name="Savard J."/>
            <person name="Scherer S.E."/>
            <person name="Schneider B."/>
            <person name="Sodergren E."/>
            <person name="Tautz D."/>
            <person name="Vattahil S."/>
            <person name="Villasana D."/>
            <person name="White C.S."/>
            <person name="Wright R."/>
            <person name="Park Y."/>
            <person name="Beeman R.W."/>
            <person name="Lord J."/>
            <person name="Oppert B."/>
            <person name="Lorenzen M."/>
            <person name="Brown S."/>
            <person name="Wang L."/>
            <person name="Savard J."/>
            <person name="Tautz D."/>
            <person name="Richards S."/>
            <person name="Weinstock G."/>
            <person name="Gibbs R.A."/>
            <person name="Liu Y."/>
            <person name="Worley K."/>
            <person name="Weinstock G."/>
            <person name="Elsik C.G."/>
            <person name="Reese J.T."/>
            <person name="Elhaik E."/>
            <person name="Landan G."/>
            <person name="Graur D."/>
            <person name="Arensburger P."/>
            <person name="Atkinson P."/>
            <person name="Beeman R.W."/>
            <person name="Beidler J."/>
            <person name="Brown S.J."/>
            <person name="Demuth J.P."/>
            <person name="Drury D.W."/>
            <person name="Du Y.Z."/>
            <person name="Fujiwara H."/>
            <person name="Lorenzen M."/>
            <person name="Maselli V."/>
            <person name="Osanai M."/>
            <person name="Park Y."/>
            <person name="Robertson H.M."/>
            <person name="Tu Z."/>
            <person name="Wang J.J."/>
            <person name="Wang S."/>
            <person name="Richards S."/>
            <person name="Song H."/>
            <person name="Zhang L."/>
            <person name="Sodergren E."/>
            <person name="Werner D."/>
            <person name="Stanke M."/>
            <person name="Morgenstern B."/>
            <person name="Solovyev V."/>
            <person name="Kosarev P."/>
            <person name="Brown G."/>
            <person name="Chen H.C."/>
            <person name="Ermolaeva O."/>
            <person name="Hlavina W."/>
            <person name="Kapustin Y."/>
            <person name="Kiryutin B."/>
            <person name="Kitts P."/>
            <person name="Maglott D."/>
            <person name="Pruitt K."/>
            <person name="Sapojnikov V."/>
            <person name="Souvorov A."/>
            <person name="Mackey A.J."/>
            <person name="Waterhouse R.M."/>
            <person name="Wyder S."/>
            <person name="Zdobnov E.M."/>
            <person name="Zdobnov E.M."/>
            <person name="Wyder S."/>
            <person name="Kriventseva E.V."/>
            <person name="Kadowaki T."/>
            <person name="Bork P."/>
            <person name="Aranda M."/>
            <person name="Bao R."/>
            <person name="Beermann A."/>
            <person name="Berns N."/>
            <person name="Bolognesi R."/>
            <person name="Bonneton F."/>
            <person name="Bopp D."/>
            <person name="Brown S.J."/>
            <person name="Bucher G."/>
            <person name="Butts T."/>
            <person name="Chaumot A."/>
            <person name="Denell R.E."/>
            <person name="Ferrier D.E."/>
            <person name="Friedrich M."/>
            <person name="Gordon C.M."/>
            <person name="Jindra M."/>
            <person name="Klingler M."/>
            <person name="Lan Q."/>
            <person name="Lattorff H.M."/>
            <person name="Laudet V."/>
            <person name="von Levetsow C."/>
            <person name="Liu Z."/>
            <person name="Lutz R."/>
            <person name="Lynch J.A."/>
            <person name="da Fonseca R.N."/>
            <person name="Posnien N."/>
            <person name="Reuter R."/>
            <person name="Roth S."/>
            <person name="Savard J."/>
            <person name="Schinko J.B."/>
            <person name="Schmitt C."/>
            <person name="Schoppmeier M."/>
            <person name="Schroder R."/>
            <person name="Shippy T.D."/>
            <person name="Simonnet F."/>
            <person name="Marques-Souza H."/>
            <person name="Tautz D."/>
            <person name="Tomoyasu Y."/>
            <person name="Trauner J."/>
            <person name="Van der Zee M."/>
            <person name="Vervoort M."/>
            <person name="Wittkopp N."/>
            <person name="Wimmer E.A."/>
            <person name="Yang X."/>
            <person name="Jones A.K."/>
            <person name="Sattelle D.B."/>
            <person name="Ebert P.R."/>
            <person name="Nelson D."/>
            <person name="Scott J.G."/>
            <person name="Beeman R.W."/>
            <person name="Muthukrishnan S."/>
            <person name="Kramer K.J."/>
            <person name="Arakane Y."/>
            <person name="Beeman R.W."/>
            <person name="Zhu Q."/>
            <person name="Hogenkamp D."/>
            <person name="Dixit R."/>
            <person name="Oppert B."/>
            <person name="Jiang H."/>
            <person name="Zou Z."/>
            <person name="Marshall J."/>
            <person name="Elpidina E."/>
            <person name="Vinokurov K."/>
            <person name="Oppert C."/>
            <person name="Zou Z."/>
            <person name="Evans J."/>
            <person name="Lu Z."/>
            <person name="Zhao P."/>
            <person name="Sumathipala N."/>
            <person name="Altincicek B."/>
            <person name="Vilcinskas A."/>
            <person name="Williams M."/>
            <person name="Hultmark D."/>
            <person name="Hetru C."/>
            <person name="Jiang H."/>
            <person name="Grimmelikhuijzen C.J."/>
            <person name="Hauser F."/>
            <person name="Cazzamali G."/>
            <person name="Williamson M."/>
            <person name="Park Y."/>
            <person name="Li B."/>
            <person name="Tanaka Y."/>
            <person name="Predel R."/>
            <person name="Neupert S."/>
            <person name="Schachtner J."/>
            <person name="Verleyen P."/>
            <person name="Raible F."/>
            <person name="Bork P."/>
            <person name="Friedrich M."/>
            <person name="Walden K.K."/>
            <person name="Robertson H.M."/>
            <person name="Angeli S."/>
            <person name="Foret S."/>
            <person name="Bucher G."/>
            <person name="Schuetz S."/>
            <person name="Maleszka R."/>
            <person name="Wimmer E.A."/>
            <person name="Beeman R.W."/>
            <person name="Lorenzen M."/>
            <person name="Tomoyasu Y."/>
            <person name="Miller S.C."/>
            <person name="Grossmann D."/>
            <person name="Bucher G."/>
        </authorList>
    </citation>
    <scope>NUCLEOTIDE SEQUENCE [LARGE SCALE GENOMIC DNA]</scope>
    <source>
        <strain evidence="2 3">Georgia GA2</strain>
    </source>
</reference>